<evidence type="ECO:0000256" key="3">
    <source>
        <dbReference type="ARBA" id="ARBA00022475"/>
    </source>
</evidence>
<dbReference type="PANTHER" id="PTHR43227:SF3">
    <property type="entry name" value="BINDING-PROTEIN-DEPENDENT TRANSPORT SYSTEMS INNER MEMBRANE COMPONENT"/>
    <property type="match status" value="1"/>
</dbReference>
<proteinExistence type="inferred from homology"/>
<evidence type="ECO:0000313" key="9">
    <source>
        <dbReference type="EMBL" id="MFC4600625.1"/>
    </source>
</evidence>
<protein>
    <submittedName>
        <fullName evidence="9">Carbohydrate ABC transporter permease</fullName>
    </submittedName>
</protein>
<dbReference type="InterPro" id="IPR050809">
    <property type="entry name" value="UgpAE/MalFG_permease"/>
</dbReference>
<feature type="transmembrane region" description="Helical" evidence="7">
    <location>
        <begin position="74"/>
        <end position="99"/>
    </location>
</feature>
<gene>
    <name evidence="9" type="ORF">ACFO3S_20445</name>
</gene>
<feature type="transmembrane region" description="Helical" evidence="7">
    <location>
        <begin position="219"/>
        <end position="242"/>
    </location>
</feature>
<name>A0ABV9FHW3_9BACL</name>
<dbReference type="Proteomes" id="UP001596028">
    <property type="component" value="Unassembled WGS sequence"/>
</dbReference>
<dbReference type="RefSeq" id="WP_378099877.1">
    <property type="nucleotide sequence ID" value="NZ_JBHSEP010000018.1"/>
</dbReference>
<feature type="transmembrane region" description="Helical" evidence="7">
    <location>
        <begin position="159"/>
        <end position="183"/>
    </location>
</feature>
<evidence type="ECO:0000313" key="10">
    <source>
        <dbReference type="Proteomes" id="UP001596028"/>
    </source>
</evidence>
<comment type="subcellular location">
    <subcellularLocation>
        <location evidence="1 7">Cell membrane</location>
        <topology evidence="1 7">Multi-pass membrane protein</topology>
    </subcellularLocation>
</comment>
<dbReference type="EMBL" id="JBHSEP010000018">
    <property type="protein sequence ID" value="MFC4600625.1"/>
    <property type="molecule type" value="Genomic_DNA"/>
</dbReference>
<keyword evidence="6 7" id="KW-0472">Membrane</keyword>
<dbReference type="Pfam" id="PF00528">
    <property type="entry name" value="BPD_transp_1"/>
    <property type="match status" value="1"/>
</dbReference>
<evidence type="ECO:0000256" key="1">
    <source>
        <dbReference type="ARBA" id="ARBA00004651"/>
    </source>
</evidence>
<feature type="transmembrane region" description="Helical" evidence="7">
    <location>
        <begin position="12"/>
        <end position="33"/>
    </location>
</feature>
<dbReference type="CDD" id="cd06261">
    <property type="entry name" value="TM_PBP2"/>
    <property type="match status" value="1"/>
</dbReference>
<organism evidence="9 10">
    <name type="scientific">Cohnella hongkongensis</name>
    <dbReference type="NCBI Taxonomy" id="178337"/>
    <lineage>
        <taxon>Bacteria</taxon>
        <taxon>Bacillati</taxon>
        <taxon>Bacillota</taxon>
        <taxon>Bacilli</taxon>
        <taxon>Bacillales</taxon>
        <taxon>Paenibacillaceae</taxon>
        <taxon>Cohnella</taxon>
    </lineage>
</organism>
<dbReference type="PANTHER" id="PTHR43227">
    <property type="entry name" value="BLL4140 PROTEIN"/>
    <property type="match status" value="1"/>
</dbReference>
<feature type="transmembrane region" description="Helical" evidence="7">
    <location>
        <begin position="111"/>
        <end position="129"/>
    </location>
</feature>
<dbReference type="PROSITE" id="PS50928">
    <property type="entry name" value="ABC_TM1"/>
    <property type="match status" value="1"/>
</dbReference>
<evidence type="ECO:0000256" key="7">
    <source>
        <dbReference type="RuleBase" id="RU363032"/>
    </source>
</evidence>
<reference evidence="10" key="1">
    <citation type="journal article" date="2019" name="Int. J. Syst. Evol. Microbiol.">
        <title>The Global Catalogue of Microorganisms (GCM) 10K type strain sequencing project: providing services to taxonomists for standard genome sequencing and annotation.</title>
        <authorList>
            <consortium name="The Broad Institute Genomics Platform"/>
            <consortium name="The Broad Institute Genome Sequencing Center for Infectious Disease"/>
            <person name="Wu L."/>
            <person name="Ma J."/>
        </authorList>
    </citation>
    <scope>NUCLEOTIDE SEQUENCE [LARGE SCALE GENOMIC DNA]</scope>
    <source>
        <strain evidence="10">CCUG 49571</strain>
    </source>
</reference>
<evidence type="ECO:0000256" key="6">
    <source>
        <dbReference type="ARBA" id="ARBA00023136"/>
    </source>
</evidence>
<evidence type="ECO:0000259" key="8">
    <source>
        <dbReference type="PROSITE" id="PS50928"/>
    </source>
</evidence>
<feature type="domain" description="ABC transmembrane type-1" evidence="8">
    <location>
        <begin position="74"/>
        <end position="274"/>
    </location>
</feature>
<evidence type="ECO:0000256" key="4">
    <source>
        <dbReference type="ARBA" id="ARBA00022692"/>
    </source>
</evidence>
<sequence>MKLSYRLREALVGLSFIWIWIVGFLIFTCYPLIRTLLFSFSDVKITADGIKTTFIGWENYRNALFMDVQFGDQVVSYALETIAMVPIIVVFALIVALLLNMKFRGKGIFRTIYFLPVIITSGPVIKQLMDQGATTLPGIQDIIEMSRLHETLPTLLADLITFLLSSFITILWFSGVQMLIFLAGLQKLDASMYEAASIDGASRWEAFWKLTLPALNPMILVNIVYTVIMQSIFSLNPIIILIQSAMYDPKYGMGYSAALAWIYFLVMLALLAILVLATRQRATNR</sequence>
<dbReference type="SUPFAM" id="SSF161098">
    <property type="entry name" value="MetI-like"/>
    <property type="match status" value="1"/>
</dbReference>
<feature type="transmembrane region" description="Helical" evidence="7">
    <location>
        <begin position="254"/>
        <end position="277"/>
    </location>
</feature>
<keyword evidence="3" id="KW-1003">Cell membrane</keyword>
<dbReference type="Gene3D" id="1.10.3720.10">
    <property type="entry name" value="MetI-like"/>
    <property type="match status" value="1"/>
</dbReference>
<keyword evidence="10" id="KW-1185">Reference proteome</keyword>
<keyword evidence="5 7" id="KW-1133">Transmembrane helix</keyword>
<comment type="caution">
    <text evidence="9">The sequence shown here is derived from an EMBL/GenBank/DDBJ whole genome shotgun (WGS) entry which is preliminary data.</text>
</comment>
<evidence type="ECO:0000256" key="2">
    <source>
        <dbReference type="ARBA" id="ARBA00022448"/>
    </source>
</evidence>
<dbReference type="InterPro" id="IPR000515">
    <property type="entry name" value="MetI-like"/>
</dbReference>
<dbReference type="InterPro" id="IPR035906">
    <property type="entry name" value="MetI-like_sf"/>
</dbReference>
<comment type="similarity">
    <text evidence="7">Belongs to the binding-protein-dependent transport system permease family.</text>
</comment>
<accession>A0ABV9FHW3</accession>
<evidence type="ECO:0000256" key="5">
    <source>
        <dbReference type="ARBA" id="ARBA00022989"/>
    </source>
</evidence>
<keyword evidence="2 7" id="KW-0813">Transport</keyword>
<keyword evidence="4 7" id="KW-0812">Transmembrane</keyword>